<feature type="domain" description="ABC-2 type transporter transmembrane" evidence="7">
    <location>
        <begin position="13"/>
        <end position="227"/>
    </location>
</feature>
<dbReference type="PANTHER" id="PTHR30294:SF29">
    <property type="entry name" value="MULTIDRUG ABC TRANSPORTER PERMEASE YBHS-RELATED"/>
    <property type="match status" value="1"/>
</dbReference>
<feature type="transmembrane region" description="Helical" evidence="6">
    <location>
        <begin position="153"/>
        <end position="170"/>
    </location>
</feature>
<evidence type="ECO:0000259" key="7">
    <source>
        <dbReference type="Pfam" id="PF12698"/>
    </source>
</evidence>
<name>A0A9W3JT30_BACTU</name>
<dbReference type="InterPro" id="IPR051449">
    <property type="entry name" value="ABC-2_transporter_component"/>
</dbReference>
<feature type="transmembrane region" description="Helical" evidence="6">
    <location>
        <begin position="92"/>
        <end position="115"/>
    </location>
</feature>
<proteinExistence type="predicted"/>
<dbReference type="Proteomes" id="UP000005257">
    <property type="component" value="Chromosome"/>
</dbReference>
<dbReference type="KEGG" id="btn:BTF1_24795"/>
<keyword evidence="5 6" id="KW-0472">Membrane</keyword>
<evidence type="ECO:0000256" key="4">
    <source>
        <dbReference type="ARBA" id="ARBA00022989"/>
    </source>
</evidence>
<evidence type="ECO:0000256" key="6">
    <source>
        <dbReference type="SAM" id="Phobius"/>
    </source>
</evidence>
<evidence type="ECO:0000256" key="3">
    <source>
        <dbReference type="ARBA" id="ARBA00022692"/>
    </source>
</evidence>
<accession>A0A9W3JT30</accession>
<keyword evidence="4 6" id="KW-1133">Transmembrane helix</keyword>
<organism evidence="8 9">
    <name type="scientific">Bacillus thuringiensis HD-789</name>
    <dbReference type="NCBI Taxonomy" id="1217737"/>
    <lineage>
        <taxon>Bacteria</taxon>
        <taxon>Bacillati</taxon>
        <taxon>Bacillota</taxon>
        <taxon>Bacilli</taxon>
        <taxon>Bacillales</taxon>
        <taxon>Bacillaceae</taxon>
        <taxon>Bacillus</taxon>
        <taxon>Bacillus cereus group</taxon>
    </lineage>
</organism>
<feature type="transmembrane region" description="Helical" evidence="6">
    <location>
        <begin position="21"/>
        <end position="42"/>
    </location>
</feature>
<evidence type="ECO:0000313" key="8">
    <source>
        <dbReference type="EMBL" id="AFQ29122.1"/>
    </source>
</evidence>
<dbReference type="GO" id="GO:0140359">
    <property type="term" value="F:ABC-type transporter activity"/>
    <property type="evidence" value="ECO:0007669"/>
    <property type="project" value="InterPro"/>
</dbReference>
<evidence type="ECO:0000256" key="1">
    <source>
        <dbReference type="ARBA" id="ARBA00004651"/>
    </source>
</evidence>
<dbReference type="GO" id="GO:0005886">
    <property type="term" value="C:plasma membrane"/>
    <property type="evidence" value="ECO:0007669"/>
    <property type="project" value="UniProtKB-SubCell"/>
</dbReference>
<feature type="transmembrane region" description="Helical" evidence="6">
    <location>
        <begin position="211"/>
        <end position="229"/>
    </location>
</feature>
<evidence type="ECO:0000256" key="5">
    <source>
        <dbReference type="ARBA" id="ARBA00023136"/>
    </source>
</evidence>
<feature type="transmembrane region" description="Helical" evidence="6">
    <location>
        <begin position="48"/>
        <end position="71"/>
    </location>
</feature>
<dbReference type="PANTHER" id="PTHR30294">
    <property type="entry name" value="MEMBRANE COMPONENT OF ABC TRANSPORTER YHHJ-RELATED"/>
    <property type="match status" value="1"/>
</dbReference>
<dbReference type="InterPro" id="IPR013525">
    <property type="entry name" value="ABC2_TM"/>
</dbReference>
<dbReference type="RefSeq" id="WP_000144420.1">
    <property type="nucleotide sequence ID" value="NC_018508.1"/>
</dbReference>
<comment type="subcellular location">
    <subcellularLocation>
        <location evidence="1">Cell membrane</location>
        <topology evidence="1">Multi-pass membrane protein</topology>
    </subcellularLocation>
</comment>
<evidence type="ECO:0000256" key="2">
    <source>
        <dbReference type="ARBA" id="ARBA00022475"/>
    </source>
</evidence>
<reference evidence="8 9" key="1">
    <citation type="journal article" date="2013" name="Genome Announc.">
        <title>Complete Genome Sequence of Bacillus thuringiensis Serovar Israelensis Strain HD-789.</title>
        <authorList>
            <person name="Doggett N.A."/>
            <person name="Stubben C.J."/>
            <person name="Chertkov O."/>
            <person name="Bruce D.C."/>
            <person name="Detter J.C."/>
            <person name="Johnson S.L."/>
            <person name="Han C.S."/>
        </authorList>
    </citation>
    <scope>NUCLEOTIDE SEQUENCE [LARGE SCALE GENOMIC DNA]</scope>
    <source>
        <strain evidence="8 9">HD-789</strain>
    </source>
</reference>
<sequence>MTFSMKRFSAIVRKEINDAGKNSQVILMALLPILLAVFYSNMDSIKEFFAGFVIVMTITMVGSYVQAIIIAEEKEKHTLRVLMLSPASPIEVILGKSVLTVFFVLASSFISLVILDTFKGNIGMLVIIILIGTLLCVVLGTIVGLLSQNIAQTSILGLPIFIIFIMGPMLQEMVKNEFIIKVVNLLPTNHVMEALQKVIKGEGFIAIQEHILNNTIWTICLIILCIIVYKKKQLD</sequence>
<keyword evidence="2" id="KW-1003">Cell membrane</keyword>
<dbReference type="Pfam" id="PF12698">
    <property type="entry name" value="ABC2_membrane_3"/>
    <property type="match status" value="1"/>
</dbReference>
<keyword evidence="3 6" id="KW-0812">Transmembrane</keyword>
<dbReference type="AlphaFoldDB" id="A0A9W3JT30"/>
<protein>
    <submittedName>
        <fullName evidence="8">ABC transporter</fullName>
    </submittedName>
</protein>
<dbReference type="EMBL" id="CP003763">
    <property type="protein sequence ID" value="AFQ29122.1"/>
    <property type="molecule type" value="Genomic_DNA"/>
</dbReference>
<evidence type="ECO:0000313" key="9">
    <source>
        <dbReference type="Proteomes" id="UP000005257"/>
    </source>
</evidence>
<feature type="transmembrane region" description="Helical" evidence="6">
    <location>
        <begin position="121"/>
        <end position="146"/>
    </location>
</feature>
<gene>
    <name evidence="8" type="ORF">BTF1_24795</name>
</gene>